<dbReference type="AlphaFoldDB" id="A0AAV2CIT1"/>
<dbReference type="Proteomes" id="UP001497516">
    <property type="component" value="Chromosome 1"/>
</dbReference>
<feature type="region of interest" description="Disordered" evidence="1">
    <location>
        <begin position="26"/>
        <end position="49"/>
    </location>
</feature>
<dbReference type="EMBL" id="OZ034813">
    <property type="protein sequence ID" value="CAL1356470.1"/>
    <property type="molecule type" value="Genomic_DNA"/>
</dbReference>
<reference evidence="2 3" key="1">
    <citation type="submission" date="2024-04" db="EMBL/GenBank/DDBJ databases">
        <authorList>
            <person name="Fracassetti M."/>
        </authorList>
    </citation>
    <scope>NUCLEOTIDE SEQUENCE [LARGE SCALE GENOMIC DNA]</scope>
</reference>
<gene>
    <name evidence="2" type="ORF">LTRI10_LOCUS4175</name>
</gene>
<evidence type="ECO:0000313" key="3">
    <source>
        <dbReference type="Proteomes" id="UP001497516"/>
    </source>
</evidence>
<feature type="compositionally biased region" description="Basic residues" evidence="1">
    <location>
        <begin position="34"/>
        <end position="49"/>
    </location>
</feature>
<name>A0AAV2CIT1_9ROSI</name>
<accession>A0AAV2CIT1</accession>
<protein>
    <submittedName>
        <fullName evidence="2">Uncharacterized protein</fullName>
    </submittedName>
</protein>
<keyword evidence="3" id="KW-1185">Reference proteome</keyword>
<evidence type="ECO:0000256" key="1">
    <source>
        <dbReference type="SAM" id="MobiDB-lite"/>
    </source>
</evidence>
<sequence length="76" mass="8715">MNATVGCCRIERPRRRILLLGLLSNRDAPEGGHARRRPRRKELQRGTSRRPRLVAVGVWAAKWRRVGGMCRDLELG</sequence>
<proteinExistence type="predicted"/>
<organism evidence="2 3">
    <name type="scientific">Linum trigynum</name>
    <dbReference type="NCBI Taxonomy" id="586398"/>
    <lineage>
        <taxon>Eukaryota</taxon>
        <taxon>Viridiplantae</taxon>
        <taxon>Streptophyta</taxon>
        <taxon>Embryophyta</taxon>
        <taxon>Tracheophyta</taxon>
        <taxon>Spermatophyta</taxon>
        <taxon>Magnoliopsida</taxon>
        <taxon>eudicotyledons</taxon>
        <taxon>Gunneridae</taxon>
        <taxon>Pentapetalae</taxon>
        <taxon>rosids</taxon>
        <taxon>fabids</taxon>
        <taxon>Malpighiales</taxon>
        <taxon>Linaceae</taxon>
        <taxon>Linum</taxon>
    </lineage>
</organism>
<evidence type="ECO:0000313" key="2">
    <source>
        <dbReference type="EMBL" id="CAL1356470.1"/>
    </source>
</evidence>